<dbReference type="Pfam" id="PF17389">
    <property type="entry name" value="Bac_rhamnosid6H"/>
    <property type="match status" value="1"/>
</dbReference>
<keyword evidence="1" id="KW-1133">Transmembrane helix</keyword>
<dbReference type="InterPro" id="IPR035396">
    <property type="entry name" value="Bac_rhamnosid6H"/>
</dbReference>
<name>A0A9N9LFF3_9HELO</name>
<dbReference type="Gene3D" id="2.60.420.10">
    <property type="entry name" value="Maltose phosphorylase, domain 3"/>
    <property type="match status" value="1"/>
</dbReference>
<reference evidence="4" key="1">
    <citation type="submission" date="2021-07" db="EMBL/GenBank/DDBJ databases">
        <authorList>
            <person name="Durling M."/>
        </authorList>
    </citation>
    <scope>NUCLEOTIDE SEQUENCE</scope>
</reference>
<evidence type="ECO:0000313" key="5">
    <source>
        <dbReference type="Proteomes" id="UP000701801"/>
    </source>
</evidence>
<evidence type="ECO:0000259" key="2">
    <source>
        <dbReference type="Pfam" id="PF17389"/>
    </source>
</evidence>
<dbReference type="Gene3D" id="1.50.10.10">
    <property type="match status" value="1"/>
</dbReference>
<dbReference type="Pfam" id="PF17390">
    <property type="entry name" value="Bac_rhamnosid_C"/>
    <property type="match status" value="1"/>
</dbReference>
<dbReference type="SUPFAM" id="SSF48208">
    <property type="entry name" value="Six-hairpin glycosidases"/>
    <property type="match status" value="1"/>
</dbReference>
<dbReference type="PANTHER" id="PTHR34987">
    <property type="entry name" value="C, PUTATIVE (AFU_ORTHOLOGUE AFUA_3G02880)-RELATED"/>
    <property type="match status" value="1"/>
</dbReference>
<proteinExistence type="predicted"/>
<gene>
    <name evidence="4" type="ORF">HYALB_00009377</name>
</gene>
<protein>
    <recommendedName>
        <fullName evidence="6">Glycoside hydrolase family 78 protein</fullName>
    </recommendedName>
</protein>
<dbReference type="InterPro" id="IPR008928">
    <property type="entry name" value="6-hairpin_glycosidase_sf"/>
</dbReference>
<dbReference type="InterPro" id="IPR035398">
    <property type="entry name" value="Bac_rhamnosid_C"/>
</dbReference>
<comment type="caution">
    <text evidence="4">The sequence shown here is derived from an EMBL/GenBank/DDBJ whole genome shotgun (WGS) entry which is preliminary data.</text>
</comment>
<dbReference type="GO" id="GO:0003824">
    <property type="term" value="F:catalytic activity"/>
    <property type="evidence" value="ECO:0007669"/>
    <property type="project" value="UniProtKB-ARBA"/>
</dbReference>
<keyword evidence="5" id="KW-1185">Reference proteome</keyword>
<feature type="transmembrane region" description="Helical" evidence="1">
    <location>
        <begin position="53"/>
        <end position="74"/>
    </location>
</feature>
<dbReference type="InterPro" id="IPR012341">
    <property type="entry name" value="6hp_glycosidase-like_sf"/>
</dbReference>
<dbReference type="GO" id="GO:0005975">
    <property type="term" value="P:carbohydrate metabolic process"/>
    <property type="evidence" value="ECO:0007669"/>
    <property type="project" value="InterPro"/>
</dbReference>
<feature type="domain" description="Alpha-L-rhamnosidase six-hairpin glycosidase" evidence="2">
    <location>
        <begin position="348"/>
        <end position="574"/>
    </location>
</feature>
<dbReference type="EMBL" id="CAJVRM010000062">
    <property type="protein sequence ID" value="CAG8973073.1"/>
    <property type="molecule type" value="Genomic_DNA"/>
</dbReference>
<dbReference type="Proteomes" id="UP000701801">
    <property type="component" value="Unassembled WGS sequence"/>
</dbReference>
<accession>A0A9N9LFF3</accession>
<evidence type="ECO:0008006" key="6">
    <source>
        <dbReference type="Google" id="ProtNLM"/>
    </source>
</evidence>
<dbReference type="AlphaFoldDB" id="A0A9N9LFF3"/>
<keyword evidence="1" id="KW-0472">Membrane</keyword>
<evidence type="ECO:0000313" key="4">
    <source>
        <dbReference type="EMBL" id="CAG8973073.1"/>
    </source>
</evidence>
<dbReference type="OrthoDB" id="10036721at2759"/>
<sequence>MSASCRFWIHHGKGESGLPGPLVRGEYKKGNDVFNLGESASAKPRINFSPREIAIMFLQGFLLLQCLIVLFYRINPTTAAPPLPNIPRQLSDLPEDNWQKYVRAPKSKDIKPVKIVSYKGNVTNPNGLLTGEGTILTRKATAGGNATAAGRPIIEAPPEIVVDFGLNHPGFLSIDFGGAANFTPGYPGIRLAFSETLQCLTNVSDFSRSDNGEEPEDKITPGSDQIAVKSKPYTWKNIHGCEFDRKVCTDGLHGFRYMKIYLDALPADVPVTTSLGSVTITGLSLEYSGFLGTPDTFIGWIETSDENLNQWWYDSAYTNEITTDVFRRFDTEPRQANSSTLIGKLVLHDGAKRDRDPYVGDVAVSGKTTYLTHDTAIAARNVLADLADHQRADGWIPPASIRLYDLPLMDYPLWWVVCSYDLYMYTGDVAYMTSYYKNMVLVLDKYYPSVTNQNTNLIQKGIGGSDGYGDYAFLPRTGPITYYNALYVMALSNAATIATSLGKSDDAKRWIDRSKVVAYAISERLFDTSVGAFYDGSCGSSPCPTHAQDGNSISILSGAATPEQAKLALDYLAKNNARPYGNSFYDNDFLQDGFSQRVYAFISYFEIQARFMVKSPDTALEEIRRLYGWMATHDPQVTVWEGIGTNGSLYEDGFSSQAHGWATGIVPLMTNNILGVLPTGPGFNTWSIKPIPGDVKWAKGVVPTPSGPITVRWNRDDSIGIFWLAASAPANTRGTISLPVPSSSTKVYLNKVEVTSASIASTGDGYATISVEGGDHTITVGYN</sequence>
<keyword evidence="1" id="KW-0812">Transmembrane</keyword>
<evidence type="ECO:0000256" key="1">
    <source>
        <dbReference type="SAM" id="Phobius"/>
    </source>
</evidence>
<dbReference type="PANTHER" id="PTHR34987:SF5">
    <property type="entry name" value="ALPHA-RHAMNOSIDASE"/>
    <property type="match status" value="1"/>
</dbReference>
<evidence type="ECO:0000259" key="3">
    <source>
        <dbReference type="Pfam" id="PF17390"/>
    </source>
</evidence>
<feature type="domain" description="Alpha-L-rhamnosidase C-terminal" evidence="3">
    <location>
        <begin position="675"/>
        <end position="746"/>
    </location>
</feature>
<organism evidence="4 5">
    <name type="scientific">Hymenoscyphus albidus</name>
    <dbReference type="NCBI Taxonomy" id="595503"/>
    <lineage>
        <taxon>Eukaryota</taxon>
        <taxon>Fungi</taxon>
        <taxon>Dikarya</taxon>
        <taxon>Ascomycota</taxon>
        <taxon>Pezizomycotina</taxon>
        <taxon>Leotiomycetes</taxon>
        <taxon>Helotiales</taxon>
        <taxon>Helotiaceae</taxon>
        <taxon>Hymenoscyphus</taxon>
    </lineage>
</organism>